<dbReference type="EMBL" id="HBGW01094320">
    <property type="protein sequence ID" value="CAD9642058.1"/>
    <property type="molecule type" value="Transcribed_RNA"/>
</dbReference>
<accession>A0A7S2VPI7</accession>
<sequence length="118" mass="13288">MYENYCTTLGVEVETLIGMVETGILPACTKDMANYAACPELAGERKAVYIGIKAQKDKLKKLFGSRPHDLPKEALYLCDVVKPQMDVVRKLVDQAEGLLQKGLYPYPTYAELIYSHHY</sequence>
<evidence type="ECO:0000313" key="1">
    <source>
        <dbReference type="EMBL" id="CAD9642058.1"/>
    </source>
</evidence>
<gene>
    <name evidence="1" type="ORF">BRAN1462_LOCUS59880</name>
</gene>
<name>A0A7S2VPI7_9DINO</name>
<dbReference type="AlphaFoldDB" id="A0A7S2VPI7"/>
<organism evidence="1">
    <name type="scientific">Zooxanthella nutricula</name>
    <dbReference type="NCBI Taxonomy" id="1333877"/>
    <lineage>
        <taxon>Eukaryota</taxon>
        <taxon>Sar</taxon>
        <taxon>Alveolata</taxon>
        <taxon>Dinophyceae</taxon>
        <taxon>Peridiniales</taxon>
        <taxon>Peridiniales incertae sedis</taxon>
        <taxon>Zooxanthella</taxon>
    </lineage>
</organism>
<dbReference type="Gene3D" id="1.20.120.1560">
    <property type="match status" value="1"/>
</dbReference>
<reference evidence="1" key="1">
    <citation type="submission" date="2021-01" db="EMBL/GenBank/DDBJ databases">
        <authorList>
            <person name="Corre E."/>
            <person name="Pelletier E."/>
            <person name="Niang G."/>
            <person name="Scheremetjew M."/>
            <person name="Finn R."/>
            <person name="Kale V."/>
            <person name="Holt S."/>
            <person name="Cochrane G."/>
            <person name="Meng A."/>
            <person name="Brown T."/>
            <person name="Cohen L."/>
        </authorList>
    </citation>
    <scope>NUCLEOTIDE SEQUENCE</scope>
    <source>
        <strain evidence="1">RCC3387</strain>
    </source>
</reference>
<protein>
    <submittedName>
        <fullName evidence="1">Uncharacterized protein</fullName>
    </submittedName>
</protein>
<proteinExistence type="predicted"/>